<keyword evidence="3" id="KW-1185">Reference proteome</keyword>
<evidence type="ECO:0000256" key="1">
    <source>
        <dbReference type="SAM" id="MobiDB-lite"/>
    </source>
</evidence>
<proteinExistence type="predicted"/>
<dbReference type="Proteomes" id="UP000077266">
    <property type="component" value="Unassembled WGS sequence"/>
</dbReference>
<evidence type="ECO:0000313" key="2">
    <source>
        <dbReference type="EMBL" id="KZV94859.1"/>
    </source>
</evidence>
<protein>
    <submittedName>
        <fullName evidence="2">Uncharacterized protein</fullName>
    </submittedName>
</protein>
<sequence>MLVCLNPERPPIEPRGWSLRFELVALMFQVVMCASPCRLYVAFAVYSALSDRDPGLTRRLAHKAPLRAAESGLWQIHRAHLGAAHLELLAELRSRLMGNVRRSFTMLLLVLMRLVYPRARHSVVALFEFEAALKRRRAGCSGCPPLTHGHPLVLQHHTPPSQRRRPARPSAGTDTAQVAWLHRSLGPEDAVAVQHYRRAVAVVQRCSTGP</sequence>
<dbReference type="EMBL" id="KV425966">
    <property type="protein sequence ID" value="KZV94859.1"/>
    <property type="molecule type" value="Genomic_DNA"/>
</dbReference>
<dbReference type="AlphaFoldDB" id="A0A166ASW8"/>
<reference evidence="2 3" key="1">
    <citation type="journal article" date="2016" name="Mol. Biol. Evol.">
        <title>Comparative Genomics of Early-Diverging Mushroom-Forming Fungi Provides Insights into the Origins of Lignocellulose Decay Capabilities.</title>
        <authorList>
            <person name="Nagy L.G."/>
            <person name="Riley R."/>
            <person name="Tritt A."/>
            <person name="Adam C."/>
            <person name="Daum C."/>
            <person name="Floudas D."/>
            <person name="Sun H."/>
            <person name="Yadav J.S."/>
            <person name="Pangilinan J."/>
            <person name="Larsson K.H."/>
            <person name="Matsuura K."/>
            <person name="Barry K."/>
            <person name="Labutti K."/>
            <person name="Kuo R."/>
            <person name="Ohm R.A."/>
            <person name="Bhattacharya S.S."/>
            <person name="Shirouzu T."/>
            <person name="Yoshinaga Y."/>
            <person name="Martin F.M."/>
            <person name="Grigoriev I.V."/>
            <person name="Hibbett D.S."/>
        </authorList>
    </citation>
    <scope>NUCLEOTIDE SEQUENCE [LARGE SCALE GENOMIC DNA]</scope>
    <source>
        <strain evidence="2 3">HHB12029</strain>
    </source>
</reference>
<organism evidence="2 3">
    <name type="scientific">Exidia glandulosa HHB12029</name>
    <dbReference type="NCBI Taxonomy" id="1314781"/>
    <lineage>
        <taxon>Eukaryota</taxon>
        <taxon>Fungi</taxon>
        <taxon>Dikarya</taxon>
        <taxon>Basidiomycota</taxon>
        <taxon>Agaricomycotina</taxon>
        <taxon>Agaricomycetes</taxon>
        <taxon>Auriculariales</taxon>
        <taxon>Exidiaceae</taxon>
        <taxon>Exidia</taxon>
    </lineage>
</organism>
<gene>
    <name evidence="2" type="ORF">EXIGLDRAFT_496705</name>
</gene>
<dbReference type="InParanoid" id="A0A166ASW8"/>
<accession>A0A166ASW8</accession>
<name>A0A166ASW8_EXIGL</name>
<evidence type="ECO:0000313" key="3">
    <source>
        <dbReference type="Proteomes" id="UP000077266"/>
    </source>
</evidence>
<feature type="region of interest" description="Disordered" evidence="1">
    <location>
        <begin position="151"/>
        <end position="173"/>
    </location>
</feature>